<dbReference type="EMBL" id="JBIASD010000006">
    <property type="protein sequence ID" value="MFF3666342.1"/>
    <property type="molecule type" value="Genomic_DNA"/>
</dbReference>
<organism evidence="2 3">
    <name type="scientific">Microtetraspora malaysiensis</name>
    <dbReference type="NCBI Taxonomy" id="161358"/>
    <lineage>
        <taxon>Bacteria</taxon>
        <taxon>Bacillati</taxon>
        <taxon>Actinomycetota</taxon>
        <taxon>Actinomycetes</taxon>
        <taxon>Streptosporangiales</taxon>
        <taxon>Streptosporangiaceae</taxon>
        <taxon>Microtetraspora</taxon>
    </lineage>
</organism>
<dbReference type="Pfam" id="PF20064">
    <property type="entry name" value="DUF6463"/>
    <property type="match status" value="1"/>
</dbReference>
<evidence type="ECO:0000313" key="3">
    <source>
        <dbReference type="Proteomes" id="UP001602013"/>
    </source>
</evidence>
<keyword evidence="1" id="KW-0812">Transmembrane</keyword>
<feature type="transmembrane region" description="Helical" evidence="1">
    <location>
        <begin position="50"/>
        <end position="69"/>
    </location>
</feature>
<comment type="caution">
    <text evidence="2">The sequence shown here is derived from an EMBL/GenBank/DDBJ whole genome shotgun (WGS) entry which is preliminary data.</text>
</comment>
<sequence>MIKWAGRVLAIIGGGHLALGLLFSRASFGDWLSLRLWGHWRDDTPAVHDFWGNPAGFGLPLLLVGLLVLWMDRRGLTPPAFLAWTMLVWAVACAVIAEPTPAPLLVAAAILLLCGIRRAATHTTPAPEHKPTPELNGL</sequence>
<proteinExistence type="predicted"/>
<keyword evidence="1" id="KW-0472">Membrane</keyword>
<protein>
    <submittedName>
        <fullName evidence="2">DUF6463 family protein</fullName>
    </submittedName>
</protein>
<dbReference type="Proteomes" id="UP001602013">
    <property type="component" value="Unassembled WGS sequence"/>
</dbReference>
<dbReference type="InterPro" id="IPR045590">
    <property type="entry name" value="DUF6463"/>
</dbReference>
<keyword evidence="3" id="KW-1185">Reference proteome</keyword>
<name>A0ABW6SN30_9ACTN</name>
<accession>A0ABW6SN30</accession>
<dbReference type="RefSeq" id="WP_387411006.1">
    <property type="nucleotide sequence ID" value="NZ_JBIASD010000006.1"/>
</dbReference>
<feature type="transmembrane region" description="Helical" evidence="1">
    <location>
        <begin position="81"/>
        <end position="97"/>
    </location>
</feature>
<evidence type="ECO:0000256" key="1">
    <source>
        <dbReference type="SAM" id="Phobius"/>
    </source>
</evidence>
<keyword evidence="1" id="KW-1133">Transmembrane helix</keyword>
<gene>
    <name evidence="2" type="ORF">ACFYXI_12165</name>
</gene>
<reference evidence="2 3" key="1">
    <citation type="submission" date="2024-10" db="EMBL/GenBank/DDBJ databases">
        <title>The Natural Products Discovery Center: Release of the First 8490 Sequenced Strains for Exploring Actinobacteria Biosynthetic Diversity.</title>
        <authorList>
            <person name="Kalkreuter E."/>
            <person name="Kautsar S.A."/>
            <person name="Yang D."/>
            <person name="Bader C.D."/>
            <person name="Teijaro C.N."/>
            <person name="Fluegel L."/>
            <person name="Davis C.M."/>
            <person name="Simpson J.R."/>
            <person name="Lauterbach L."/>
            <person name="Steele A.D."/>
            <person name="Gui C."/>
            <person name="Meng S."/>
            <person name="Li G."/>
            <person name="Viehrig K."/>
            <person name="Ye F."/>
            <person name="Su P."/>
            <person name="Kiefer A.F."/>
            <person name="Nichols A."/>
            <person name="Cepeda A.J."/>
            <person name="Yan W."/>
            <person name="Fan B."/>
            <person name="Jiang Y."/>
            <person name="Adhikari A."/>
            <person name="Zheng C.-J."/>
            <person name="Schuster L."/>
            <person name="Cowan T.M."/>
            <person name="Smanski M.J."/>
            <person name="Chevrette M.G."/>
            <person name="De Carvalho L.P.S."/>
            <person name="Shen B."/>
        </authorList>
    </citation>
    <scope>NUCLEOTIDE SEQUENCE [LARGE SCALE GENOMIC DNA]</scope>
    <source>
        <strain evidence="2 3">NPDC002173</strain>
    </source>
</reference>
<evidence type="ECO:0000313" key="2">
    <source>
        <dbReference type="EMBL" id="MFF3666342.1"/>
    </source>
</evidence>